<dbReference type="EMBL" id="CASHTH010001860">
    <property type="protein sequence ID" value="CAI8021008.1"/>
    <property type="molecule type" value="Genomic_DNA"/>
</dbReference>
<dbReference type="AlphaFoldDB" id="A0AA35WGZ0"/>
<feature type="non-terminal residue" evidence="1">
    <location>
        <position position="54"/>
    </location>
</feature>
<evidence type="ECO:0000313" key="2">
    <source>
        <dbReference type="Proteomes" id="UP001174909"/>
    </source>
</evidence>
<reference evidence="1" key="1">
    <citation type="submission" date="2023-03" db="EMBL/GenBank/DDBJ databases">
        <authorList>
            <person name="Steffen K."/>
            <person name="Cardenas P."/>
        </authorList>
    </citation>
    <scope>NUCLEOTIDE SEQUENCE</scope>
</reference>
<comment type="caution">
    <text evidence="1">The sequence shown here is derived from an EMBL/GenBank/DDBJ whole genome shotgun (WGS) entry which is preliminary data.</text>
</comment>
<evidence type="ECO:0000313" key="1">
    <source>
        <dbReference type="EMBL" id="CAI8021008.1"/>
    </source>
</evidence>
<proteinExistence type="predicted"/>
<organism evidence="1 2">
    <name type="scientific">Geodia barretti</name>
    <name type="common">Barrett's horny sponge</name>
    <dbReference type="NCBI Taxonomy" id="519541"/>
    <lineage>
        <taxon>Eukaryota</taxon>
        <taxon>Metazoa</taxon>
        <taxon>Porifera</taxon>
        <taxon>Demospongiae</taxon>
        <taxon>Heteroscleromorpha</taxon>
        <taxon>Tetractinellida</taxon>
        <taxon>Astrophorina</taxon>
        <taxon>Geodiidae</taxon>
        <taxon>Geodia</taxon>
    </lineage>
</organism>
<sequence length="54" mass="6008">MPSIIIKFIKSQQTNNVDSFNGEIRMMAVEWDSVAKYNGNASINATFQAVLVTN</sequence>
<keyword evidence="2" id="KW-1185">Reference proteome</keyword>
<accession>A0AA35WGZ0</accession>
<dbReference type="Proteomes" id="UP001174909">
    <property type="component" value="Unassembled WGS sequence"/>
</dbReference>
<gene>
    <name evidence="1" type="ORF">GBAR_LOCUS12496</name>
</gene>
<name>A0AA35WGZ0_GEOBA</name>
<protein>
    <submittedName>
        <fullName evidence="1">Uncharacterized protein</fullName>
    </submittedName>
</protein>